<feature type="transmembrane region" description="Helical" evidence="3">
    <location>
        <begin position="154"/>
        <end position="179"/>
    </location>
</feature>
<feature type="coiled-coil region" evidence="1">
    <location>
        <begin position="100"/>
        <end position="127"/>
    </location>
</feature>
<reference evidence="4" key="1">
    <citation type="journal article" date="2023" name="Plant J.">
        <title>Genome sequences and population genomics provide insights into the demographic history, inbreeding, and mutation load of two 'living fossil' tree species of Dipteronia.</title>
        <authorList>
            <person name="Feng Y."/>
            <person name="Comes H.P."/>
            <person name="Chen J."/>
            <person name="Zhu S."/>
            <person name="Lu R."/>
            <person name="Zhang X."/>
            <person name="Li P."/>
            <person name="Qiu J."/>
            <person name="Olsen K.M."/>
            <person name="Qiu Y."/>
        </authorList>
    </citation>
    <scope>NUCLEOTIDE SEQUENCE</scope>
    <source>
        <strain evidence="4">NBL</strain>
    </source>
</reference>
<name>A0AAE0AD78_9ROSI</name>
<keyword evidence="3" id="KW-0472">Membrane</keyword>
<evidence type="ECO:0000256" key="3">
    <source>
        <dbReference type="SAM" id="Phobius"/>
    </source>
</evidence>
<evidence type="ECO:0000313" key="4">
    <source>
        <dbReference type="EMBL" id="KAK3211075.1"/>
    </source>
</evidence>
<accession>A0AAE0AD78</accession>
<feature type="compositionally biased region" description="Polar residues" evidence="2">
    <location>
        <begin position="62"/>
        <end position="72"/>
    </location>
</feature>
<keyword evidence="3" id="KW-0812">Transmembrane</keyword>
<keyword evidence="1" id="KW-0175">Coiled coil</keyword>
<dbReference type="AlphaFoldDB" id="A0AAE0AD78"/>
<protein>
    <submittedName>
        <fullName evidence="4">Uncharacterized protein</fullName>
    </submittedName>
</protein>
<dbReference type="Proteomes" id="UP001281410">
    <property type="component" value="Unassembled WGS sequence"/>
</dbReference>
<feature type="region of interest" description="Disordered" evidence="2">
    <location>
        <begin position="46"/>
        <end position="72"/>
    </location>
</feature>
<proteinExistence type="predicted"/>
<dbReference type="EMBL" id="JANJYJ010000005">
    <property type="protein sequence ID" value="KAK3211075.1"/>
    <property type="molecule type" value="Genomic_DNA"/>
</dbReference>
<keyword evidence="5" id="KW-1185">Reference proteome</keyword>
<gene>
    <name evidence="4" type="ORF">Dsin_015781</name>
</gene>
<sequence length="182" mass="20859">MLIMKTLINPSIPSPLHFSKPNSRNQKPLKTHHLCCFRKNGEVNGFSKPTSQMESGGHDNTELSQKQSLSSNVEPEMKHNDIWGLFREAQQNILYLNRQRLRAVEELNKANQEKQLLLDKIQQFEAENHGGSGKGASTFDLSCSIVESIYLINWSSLILFILVFFILNIEHVISCFLMFRIL</sequence>
<evidence type="ECO:0000313" key="5">
    <source>
        <dbReference type="Proteomes" id="UP001281410"/>
    </source>
</evidence>
<evidence type="ECO:0000256" key="2">
    <source>
        <dbReference type="SAM" id="MobiDB-lite"/>
    </source>
</evidence>
<organism evidence="4 5">
    <name type="scientific">Dipteronia sinensis</name>
    <dbReference type="NCBI Taxonomy" id="43782"/>
    <lineage>
        <taxon>Eukaryota</taxon>
        <taxon>Viridiplantae</taxon>
        <taxon>Streptophyta</taxon>
        <taxon>Embryophyta</taxon>
        <taxon>Tracheophyta</taxon>
        <taxon>Spermatophyta</taxon>
        <taxon>Magnoliopsida</taxon>
        <taxon>eudicotyledons</taxon>
        <taxon>Gunneridae</taxon>
        <taxon>Pentapetalae</taxon>
        <taxon>rosids</taxon>
        <taxon>malvids</taxon>
        <taxon>Sapindales</taxon>
        <taxon>Sapindaceae</taxon>
        <taxon>Hippocastanoideae</taxon>
        <taxon>Acereae</taxon>
        <taxon>Dipteronia</taxon>
    </lineage>
</organism>
<evidence type="ECO:0000256" key="1">
    <source>
        <dbReference type="SAM" id="Coils"/>
    </source>
</evidence>
<keyword evidence="3" id="KW-1133">Transmembrane helix</keyword>
<comment type="caution">
    <text evidence="4">The sequence shown here is derived from an EMBL/GenBank/DDBJ whole genome shotgun (WGS) entry which is preliminary data.</text>
</comment>